<dbReference type="CDD" id="cd01748">
    <property type="entry name" value="GATase1_IGP_Synthase"/>
    <property type="match status" value="1"/>
</dbReference>
<evidence type="ECO:0000256" key="7">
    <source>
        <dbReference type="ARBA" id="ARBA00023239"/>
    </source>
</evidence>
<dbReference type="Pfam" id="PF00117">
    <property type="entry name" value="GATase"/>
    <property type="match status" value="1"/>
</dbReference>
<dbReference type="InterPro" id="IPR010139">
    <property type="entry name" value="Imidazole-glycPsynth_HisH"/>
</dbReference>
<reference evidence="14" key="1">
    <citation type="submission" date="2019-07" db="EMBL/GenBank/DDBJ databases">
        <title>Chitinimonas sp. nov., isolated from Ny-Alesund, arctica soil.</title>
        <authorList>
            <person name="Xu Q."/>
            <person name="Peng F."/>
        </authorList>
    </citation>
    <scope>NUCLEOTIDE SEQUENCE [LARGE SCALE GENOMIC DNA]</scope>
    <source>
        <strain evidence="14">R3-44</strain>
    </source>
</reference>
<organism evidence="13 14">
    <name type="scientific">Chitinimonas arctica</name>
    <dbReference type="NCBI Taxonomy" id="2594795"/>
    <lineage>
        <taxon>Bacteria</taxon>
        <taxon>Pseudomonadati</taxon>
        <taxon>Pseudomonadota</taxon>
        <taxon>Betaproteobacteria</taxon>
        <taxon>Neisseriales</taxon>
        <taxon>Chitinibacteraceae</taxon>
        <taxon>Chitinimonas</taxon>
    </lineage>
</organism>
<dbReference type="EC" id="3.5.1.2" evidence="10"/>
<evidence type="ECO:0000256" key="1">
    <source>
        <dbReference type="ARBA" id="ARBA00005091"/>
    </source>
</evidence>
<dbReference type="PROSITE" id="PS51273">
    <property type="entry name" value="GATASE_TYPE_1"/>
    <property type="match status" value="1"/>
</dbReference>
<dbReference type="Gene3D" id="3.40.50.880">
    <property type="match status" value="1"/>
</dbReference>
<evidence type="ECO:0000256" key="6">
    <source>
        <dbReference type="ARBA" id="ARBA00023102"/>
    </source>
</evidence>
<evidence type="ECO:0000259" key="12">
    <source>
        <dbReference type="Pfam" id="PF00117"/>
    </source>
</evidence>
<dbReference type="PANTHER" id="PTHR42701">
    <property type="entry name" value="IMIDAZOLE GLYCEROL PHOSPHATE SYNTHASE SUBUNIT HISH"/>
    <property type="match status" value="1"/>
</dbReference>
<dbReference type="Proteomes" id="UP000317550">
    <property type="component" value="Chromosome"/>
</dbReference>
<dbReference type="OrthoDB" id="9807137at2"/>
<evidence type="ECO:0000256" key="10">
    <source>
        <dbReference type="HAMAP-Rule" id="MF_00278"/>
    </source>
</evidence>
<comment type="subunit">
    <text evidence="2 10">Heterodimer of HisH and HisF.</text>
</comment>
<evidence type="ECO:0000256" key="4">
    <source>
        <dbReference type="ARBA" id="ARBA00022801"/>
    </source>
</evidence>
<keyword evidence="6 10" id="KW-0368">Histidine biosynthesis</keyword>
<evidence type="ECO:0000256" key="9">
    <source>
        <dbReference type="ARBA" id="ARBA00049534"/>
    </source>
</evidence>
<dbReference type="GO" id="GO:0005737">
    <property type="term" value="C:cytoplasm"/>
    <property type="evidence" value="ECO:0007669"/>
    <property type="project" value="UniProtKB-SubCell"/>
</dbReference>
<dbReference type="EC" id="4.3.2.10" evidence="10"/>
<keyword evidence="14" id="KW-1185">Reference proteome</keyword>
<comment type="function">
    <text evidence="10">IGPS catalyzes the conversion of PRFAR and glutamine to IGP, AICAR and glutamate. The HisH subunit catalyzes the hydrolysis of glutamine to glutamate and ammonia as part of the synthesis of IGP and AICAR. The resulting ammonia molecule is channeled to the active site of HisF.</text>
</comment>
<protein>
    <recommendedName>
        <fullName evidence="10">Imidazole glycerol phosphate synthase subunit HisH</fullName>
        <ecNumber evidence="10">4.3.2.10</ecNumber>
    </recommendedName>
    <alternativeName>
        <fullName evidence="10">IGP synthase glutaminase subunit</fullName>
        <ecNumber evidence="10">3.5.1.2</ecNumber>
    </alternativeName>
    <alternativeName>
        <fullName evidence="10">IGP synthase subunit HisH</fullName>
    </alternativeName>
    <alternativeName>
        <fullName evidence="10">ImGP synthase subunit HisH</fullName>
        <shortName evidence="10">IGPS subunit HisH</shortName>
    </alternativeName>
</protein>
<dbReference type="PANTHER" id="PTHR42701:SF1">
    <property type="entry name" value="IMIDAZOLE GLYCEROL PHOSPHATE SYNTHASE SUBUNIT HISH"/>
    <property type="match status" value="1"/>
</dbReference>
<keyword evidence="4 10" id="KW-0378">Hydrolase</keyword>
<evidence type="ECO:0000256" key="8">
    <source>
        <dbReference type="ARBA" id="ARBA00047838"/>
    </source>
</evidence>
<feature type="active site" evidence="10 11">
    <location>
        <position position="187"/>
    </location>
</feature>
<keyword evidence="3 10" id="KW-0028">Amino-acid biosynthesis</keyword>
<keyword evidence="5 10" id="KW-0315">Glutamine amidotransferase</keyword>
<dbReference type="SUPFAM" id="SSF52317">
    <property type="entry name" value="Class I glutamine amidotransferase-like"/>
    <property type="match status" value="1"/>
</dbReference>
<feature type="active site" evidence="10 11">
    <location>
        <position position="185"/>
    </location>
</feature>
<dbReference type="NCBIfam" id="TIGR01855">
    <property type="entry name" value="IMP_synth_hisH"/>
    <property type="match status" value="1"/>
</dbReference>
<comment type="subcellular location">
    <subcellularLocation>
        <location evidence="10">Cytoplasm</location>
    </subcellularLocation>
</comment>
<keyword evidence="7 10" id="KW-0456">Lyase</keyword>
<dbReference type="UniPathway" id="UPA00031">
    <property type="reaction ID" value="UER00010"/>
</dbReference>
<comment type="pathway">
    <text evidence="1 10">Amino-acid biosynthesis; L-histidine biosynthesis; L-histidine from 5-phospho-alpha-D-ribose 1-diphosphate: step 5/9.</text>
</comment>
<evidence type="ECO:0000256" key="5">
    <source>
        <dbReference type="ARBA" id="ARBA00022962"/>
    </source>
</evidence>
<sequence>MITIVDYGMGNLGSIRNMLKKVGAESEISADPACLRQAGKLILPGVGAFDAGMSSLEQSGLSSLLNELVLEKKVPVLGICLGMHLMTQGSEEGKLRGLGWVQADTIRFTLPEDSTLKVPHMGWNRVKPCKESRLMKAADEEARFYFVHSYYVKCHATGDSLLKSEHGHEFDAAFEVGNIMGVQFHPEKSHRFGMQLLSNFVSEY</sequence>
<dbReference type="GO" id="GO:0004359">
    <property type="term" value="F:glutaminase activity"/>
    <property type="evidence" value="ECO:0007669"/>
    <property type="project" value="UniProtKB-EC"/>
</dbReference>
<comment type="catalytic activity">
    <reaction evidence="8 10">
        <text>5-[(5-phospho-1-deoxy-D-ribulos-1-ylimino)methylamino]-1-(5-phospho-beta-D-ribosyl)imidazole-4-carboxamide + L-glutamine = D-erythro-1-(imidazol-4-yl)glycerol 3-phosphate + 5-amino-1-(5-phospho-beta-D-ribosyl)imidazole-4-carboxamide + L-glutamate + H(+)</text>
        <dbReference type="Rhea" id="RHEA:24793"/>
        <dbReference type="ChEBI" id="CHEBI:15378"/>
        <dbReference type="ChEBI" id="CHEBI:29985"/>
        <dbReference type="ChEBI" id="CHEBI:58278"/>
        <dbReference type="ChEBI" id="CHEBI:58359"/>
        <dbReference type="ChEBI" id="CHEBI:58475"/>
        <dbReference type="ChEBI" id="CHEBI:58525"/>
        <dbReference type="EC" id="4.3.2.10"/>
    </reaction>
</comment>
<keyword evidence="10" id="KW-0963">Cytoplasm</keyword>
<feature type="domain" description="Glutamine amidotransferase" evidence="12">
    <location>
        <begin position="4"/>
        <end position="201"/>
    </location>
</feature>
<dbReference type="AlphaFoldDB" id="A0A516SMF2"/>
<dbReference type="GO" id="GO:0016829">
    <property type="term" value="F:lyase activity"/>
    <property type="evidence" value="ECO:0007669"/>
    <property type="project" value="UniProtKB-KW"/>
</dbReference>
<dbReference type="PIRSF" id="PIRSF000495">
    <property type="entry name" value="Amidotransf_hisH"/>
    <property type="match status" value="1"/>
</dbReference>
<dbReference type="HAMAP" id="MF_00278">
    <property type="entry name" value="HisH"/>
    <property type="match status" value="1"/>
</dbReference>
<gene>
    <name evidence="10 13" type="primary">hisH</name>
    <name evidence="13" type="ORF">FNU76_04815</name>
</gene>
<evidence type="ECO:0000313" key="13">
    <source>
        <dbReference type="EMBL" id="QDQ29218.1"/>
    </source>
</evidence>
<dbReference type="InterPro" id="IPR017926">
    <property type="entry name" value="GATASE"/>
</dbReference>
<evidence type="ECO:0000313" key="14">
    <source>
        <dbReference type="Proteomes" id="UP000317550"/>
    </source>
</evidence>
<dbReference type="KEGG" id="cari:FNU76_04815"/>
<proteinExistence type="inferred from homology"/>
<dbReference type="EMBL" id="CP041730">
    <property type="protein sequence ID" value="QDQ29218.1"/>
    <property type="molecule type" value="Genomic_DNA"/>
</dbReference>
<dbReference type="GO" id="GO:0000105">
    <property type="term" value="P:L-histidine biosynthetic process"/>
    <property type="evidence" value="ECO:0007669"/>
    <property type="project" value="UniProtKB-UniRule"/>
</dbReference>
<dbReference type="GO" id="GO:0000107">
    <property type="term" value="F:imidazoleglycerol-phosphate synthase activity"/>
    <property type="evidence" value="ECO:0007669"/>
    <property type="project" value="UniProtKB-UniRule"/>
</dbReference>
<evidence type="ECO:0000256" key="2">
    <source>
        <dbReference type="ARBA" id="ARBA00011152"/>
    </source>
</evidence>
<evidence type="ECO:0000256" key="11">
    <source>
        <dbReference type="PIRSR" id="PIRSR000495-1"/>
    </source>
</evidence>
<feature type="active site" description="Nucleophile" evidence="10 11">
    <location>
        <position position="80"/>
    </location>
</feature>
<name>A0A516SMF2_9NEIS</name>
<accession>A0A516SMF2</accession>
<comment type="catalytic activity">
    <reaction evidence="9 10">
        <text>L-glutamine + H2O = L-glutamate + NH4(+)</text>
        <dbReference type="Rhea" id="RHEA:15889"/>
        <dbReference type="ChEBI" id="CHEBI:15377"/>
        <dbReference type="ChEBI" id="CHEBI:28938"/>
        <dbReference type="ChEBI" id="CHEBI:29985"/>
        <dbReference type="ChEBI" id="CHEBI:58359"/>
        <dbReference type="EC" id="3.5.1.2"/>
    </reaction>
</comment>
<evidence type="ECO:0000256" key="3">
    <source>
        <dbReference type="ARBA" id="ARBA00022605"/>
    </source>
</evidence>
<dbReference type="InterPro" id="IPR029062">
    <property type="entry name" value="Class_I_gatase-like"/>
</dbReference>